<protein>
    <submittedName>
        <fullName evidence="2">Uncharacterized protein</fullName>
    </submittedName>
</protein>
<keyword evidence="1" id="KW-1185">Reference proteome</keyword>
<accession>A0AA85IRR0</accession>
<dbReference type="AlphaFoldDB" id="A0AA85IRR0"/>
<dbReference type="WBParaSite" id="TREG1_115890.1">
    <property type="protein sequence ID" value="TREG1_115890.1"/>
    <property type="gene ID" value="TREG1_115890"/>
</dbReference>
<evidence type="ECO:0000313" key="1">
    <source>
        <dbReference type="Proteomes" id="UP000050795"/>
    </source>
</evidence>
<reference evidence="1" key="1">
    <citation type="submission" date="2022-06" db="EMBL/GenBank/DDBJ databases">
        <authorList>
            <person name="Berger JAMES D."/>
            <person name="Berger JAMES D."/>
        </authorList>
    </citation>
    <scope>NUCLEOTIDE SEQUENCE [LARGE SCALE GENOMIC DNA]</scope>
</reference>
<evidence type="ECO:0000313" key="2">
    <source>
        <dbReference type="WBParaSite" id="TREG1_115890.1"/>
    </source>
</evidence>
<name>A0AA85IRR0_TRIRE</name>
<reference evidence="2" key="2">
    <citation type="submission" date="2023-11" db="UniProtKB">
        <authorList>
            <consortium name="WormBaseParasite"/>
        </authorList>
    </citation>
    <scope>IDENTIFICATION</scope>
</reference>
<proteinExistence type="predicted"/>
<organism evidence="1 2">
    <name type="scientific">Trichobilharzia regenti</name>
    <name type="common">Nasal bird schistosome</name>
    <dbReference type="NCBI Taxonomy" id="157069"/>
    <lineage>
        <taxon>Eukaryota</taxon>
        <taxon>Metazoa</taxon>
        <taxon>Spiralia</taxon>
        <taxon>Lophotrochozoa</taxon>
        <taxon>Platyhelminthes</taxon>
        <taxon>Trematoda</taxon>
        <taxon>Digenea</taxon>
        <taxon>Strigeidida</taxon>
        <taxon>Schistosomatoidea</taxon>
        <taxon>Schistosomatidae</taxon>
        <taxon>Trichobilharzia</taxon>
    </lineage>
</organism>
<dbReference type="Proteomes" id="UP000050795">
    <property type="component" value="Unassembled WGS sequence"/>
</dbReference>
<sequence length="88" mass="10029">MTYSTESPCPFEVYICFERITLLAPTPTECLQQQLWIYETSWWIINDVQVTFIFSCGVAVMSRIGDGCALVLLENHSLRSSLMIWGSS</sequence>